<proteinExistence type="inferred from homology"/>
<dbReference type="NCBIfam" id="NF011599">
    <property type="entry name" value="PRK15025.1"/>
    <property type="match status" value="1"/>
</dbReference>
<evidence type="ECO:0000256" key="1">
    <source>
        <dbReference type="ARBA" id="ARBA00006056"/>
    </source>
</evidence>
<dbReference type="GO" id="GO:0009040">
    <property type="term" value="F:ureidoglycolate dehydrogenase activity"/>
    <property type="evidence" value="ECO:0007669"/>
    <property type="project" value="UniProtKB-EC"/>
</dbReference>
<dbReference type="PANTHER" id="PTHR11091:SF0">
    <property type="entry name" value="MALATE DEHYDROGENASE"/>
    <property type="match status" value="1"/>
</dbReference>
<dbReference type="AlphaFoldDB" id="A0A3S9A6I5"/>
<dbReference type="EMBL" id="CP034437">
    <property type="protein sequence ID" value="AZN41379.1"/>
    <property type="molecule type" value="Genomic_DNA"/>
</dbReference>
<dbReference type="KEGG" id="palb:EJC50_18150"/>
<accession>A0A3S9A6I5</accession>
<dbReference type="InterPro" id="IPR043144">
    <property type="entry name" value="Mal/L-sulf/L-lact_DH-like_ah"/>
</dbReference>
<dbReference type="InterPro" id="IPR036111">
    <property type="entry name" value="Mal/L-sulfo/L-lacto_DH-like_sf"/>
</dbReference>
<dbReference type="Proteomes" id="UP000272528">
    <property type="component" value="Chromosome"/>
</dbReference>
<protein>
    <submittedName>
        <fullName evidence="3">Ureidoglycolate dehydrogenase</fullName>
        <ecNumber evidence="3">1.1.1.154</ecNumber>
    </submittedName>
</protein>
<dbReference type="InterPro" id="IPR043143">
    <property type="entry name" value="Mal/L-sulf/L-lact_DH-like_NADP"/>
</dbReference>
<evidence type="ECO:0000313" key="4">
    <source>
        <dbReference type="Proteomes" id="UP000272528"/>
    </source>
</evidence>
<gene>
    <name evidence="3" type="ORF">EJC50_18150</name>
</gene>
<dbReference type="RefSeq" id="WP_126017086.1">
    <property type="nucleotide sequence ID" value="NZ_CP034437.1"/>
</dbReference>
<dbReference type="PANTHER" id="PTHR11091">
    <property type="entry name" value="OXIDOREDUCTASE-RELATED"/>
    <property type="match status" value="1"/>
</dbReference>
<keyword evidence="4" id="KW-1185">Reference proteome</keyword>
<comment type="similarity">
    <text evidence="1">Belongs to the LDH2/MDH2 oxidoreductase family.</text>
</comment>
<organism evidence="3 4">
    <name type="scientific">Paenibacillus albus</name>
    <dbReference type="NCBI Taxonomy" id="2495582"/>
    <lineage>
        <taxon>Bacteria</taxon>
        <taxon>Bacillati</taxon>
        <taxon>Bacillota</taxon>
        <taxon>Bacilli</taxon>
        <taxon>Bacillales</taxon>
        <taxon>Paenibacillaceae</taxon>
        <taxon>Paenibacillus</taxon>
    </lineage>
</organism>
<dbReference type="SUPFAM" id="SSF89733">
    <property type="entry name" value="L-sulfolactate dehydrogenase-like"/>
    <property type="match status" value="1"/>
</dbReference>
<name>A0A3S9A6I5_9BACL</name>
<dbReference type="InterPro" id="IPR003767">
    <property type="entry name" value="Malate/L-lactate_DH-like"/>
</dbReference>
<dbReference type="OrthoDB" id="9769447at2"/>
<keyword evidence="2 3" id="KW-0560">Oxidoreductase</keyword>
<sequence>MNEFIVSHNELKERCIRKFMDAGVPEKDANIATDVLVHANLRGVDSHGTMRMEHYIKKLTAGGIHATPTIQVRETGPVTSVVDGDDGLGHIVAYRAMEEAIDLAKTKGVGMVGAVNSSHCGALSYFVEMAAENRLIGMVMCNTDSGVVPFGGRSSFFGTNPIAYGFPAKRNPPVILDMATSTVAFGKVMDYSQRGKQIPAEWAVDAEGRSTTDPDKVRYMNHFGGAKGFGMAFVVDVFSSILMGAAFGPHVKGMYGADYAQPRKLAQFFCAVNPSYFTETDRFLEQMDQLIDELHTAEPAEGFSRVLVPGEPEMMQKEKRLVEGIPLPEAVYRFLFD</sequence>
<dbReference type="EC" id="1.1.1.154" evidence="3"/>
<dbReference type="Pfam" id="PF02615">
    <property type="entry name" value="Ldh_2"/>
    <property type="match status" value="1"/>
</dbReference>
<evidence type="ECO:0000313" key="3">
    <source>
        <dbReference type="EMBL" id="AZN41379.1"/>
    </source>
</evidence>
<reference evidence="4" key="1">
    <citation type="submission" date="2018-12" db="EMBL/GenBank/DDBJ databases">
        <title>Genome sequence of Peanibacillus sp.</title>
        <authorList>
            <person name="Subramani G."/>
            <person name="Srinivasan S."/>
            <person name="Kim M.K."/>
        </authorList>
    </citation>
    <scope>NUCLEOTIDE SEQUENCE [LARGE SCALE GENOMIC DNA]</scope>
    <source>
        <strain evidence="4">18JY67-1</strain>
    </source>
</reference>
<dbReference type="Gene3D" id="3.30.1370.60">
    <property type="entry name" value="Hypothetical oxidoreductase yiak, domain 2"/>
    <property type="match status" value="1"/>
</dbReference>
<evidence type="ECO:0000256" key="2">
    <source>
        <dbReference type="ARBA" id="ARBA00023002"/>
    </source>
</evidence>
<dbReference type="Gene3D" id="1.10.1530.10">
    <property type="match status" value="1"/>
</dbReference>